<feature type="chain" id="PRO_5016742969" evidence="1">
    <location>
        <begin position="19"/>
        <end position="656"/>
    </location>
</feature>
<keyword evidence="1" id="KW-0732">Signal</keyword>
<dbReference type="Pfam" id="PF01841">
    <property type="entry name" value="Transglut_core"/>
    <property type="match status" value="1"/>
</dbReference>
<evidence type="ECO:0000313" key="5">
    <source>
        <dbReference type="Proteomes" id="UP000250831"/>
    </source>
</evidence>
<feature type="signal peptide" evidence="1">
    <location>
        <begin position="1"/>
        <end position="18"/>
    </location>
</feature>
<reference evidence="4 5" key="1">
    <citation type="submission" date="2018-04" db="EMBL/GenBank/DDBJ databases">
        <title>Sphingobacterium sp. M46 Genome.</title>
        <authorList>
            <person name="Cheng J."/>
            <person name="Li Y."/>
        </authorList>
    </citation>
    <scope>NUCLEOTIDE SEQUENCE [LARGE SCALE GENOMIC DNA]</scope>
    <source>
        <strain evidence="4 5">M46</strain>
    </source>
</reference>
<name>A0A363NL25_9SPHI</name>
<dbReference type="InterPro" id="IPR038765">
    <property type="entry name" value="Papain-like_cys_pep_sf"/>
</dbReference>
<sequence>MKCFFTGLLLFGSFLAHAQDFSFGKVKKEDFSIDIGKLDTAANAFVIREYGSAQVNYTSHAGLVVEFVKHVRIKILNKEGYQHANFSIPLYKSGNDRETVTDIKGASYHLQGDKVVETEMTKANIFNENSSENLSLTKAAIPQVQEGTIIEYRYKTESPFIFNLNAWEFQEEIPKIYSEYVTRIPEICHYKSNLKGGFPIKDRKTDNYNTGLHSEIGDILGNRTTYIMENIPAFHSEDYMTSSKNFRSILFFELGRYSIPMGPTKDFSLTWENVREKLVADESFGGQVKRKGALKDFIEPVLRGANNDIAKASRLYTYFQKQIKWNNKHSIYAKNIKEALEKRTGNSADINLGLVNALRYAQLEAIPVILSTRDNGYAGLYAPAISEFNHVVAQVKLGEEYYLLDATSPYEPFGNIPLKCVNYQGRSIPLTGESDWVKLESKLSSSQHNFFSGELMENGTLKGKWITSRNGYMASRMRERLQESNSEEEFYEKWDEENNRIKINSFKVSNRDSLDKPLKEEFEIEIENFANLQNDQLAFNPYLDSKTTKNPFNLTERNYPIDFGSLIQEESYMEIKLPKGYTYAPETKLKNISMALPERAARYIFKVSNTDPNVLLIESATQFNKPLFLPEEYFDLKEFFSRIIQAQKLDISLKKI</sequence>
<keyword evidence="5" id="KW-1185">Reference proteome</keyword>
<organism evidence="4 5">
    <name type="scientific">Sphingobacterium athyrii</name>
    <dbReference type="NCBI Taxonomy" id="2152717"/>
    <lineage>
        <taxon>Bacteria</taxon>
        <taxon>Pseudomonadati</taxon>
        <taxon>Bacteroidota</taxon>
        <taxon>Sphingobacteriia</taxon>
        <taxon>Sphingobacteriales</taxon>
        <taxon>Sphingobacteriaceae</taxon>
        <taxon>Sphingobacterium</taxon>
    </lineage>
</organism>
<evidence type="ECO:0000313" key="4">
    <source>
        <dbReference type="EMBL" id="PUV21518.1"/>
    </source>
</evidence>
<dbReference type="Gene3D" id="2.60.120.1130">
    <property type="match status" value="1"/>
</dbReference>
<dbReference type="OrthoDB" id="98874at2"/>
<feature type="domain" description="DUF3857" evidence="3">
    <location>
        <begin position="66"/>
        <end position="205"/>
    </location>
</feature>
<dbReference type="Gene3D" id="3.10.620.30">
    <property type="match status" value="1"/>
</dbReference>
<proteinExistence type="predicted"/>
<feature type="domain" description="Transglutaminase-like" evidence="2">
    <location>
        <begin position="297"/>
        <end position="406"/>
    </location>
</feature>
<protein>
    <submittedName>
        <fullName evidence="4">Uncharacterized protein</fullName>
    </submittedName>
</protein>
<accession>A0A363NL25</accession>
<dbReference type="AlphaFoldDB" id="A0A363NL25"/>
<dbReference type="EMBL" id="QCXX01000010">
    <property type="protein sequence ID" value="PUV21518.1"/>
    <property type="molecule type" value="Genomic_DNA"/>
</dbReference>
<dbReference type="RefSeq" id="WP_108636855.1">
    <property type="nucleotide sequence ID" value="NZ_QCXX01000010.1"/>
</dbReference>
<comment type="caution">
    <text evidence="4">The sequence shown here is derived from an EMBL/GenBank/DDBJ whole genome shotgun (WGS) entry which is preliminary data.</text>
</comment>
<evidence type="ECO:0000259" key="3">
    <source>
        <dbReference type="Pfam" id="PF12969"/>
    </source>
</evidence>
<dbReference type="InterPro" id="IPR002931">
    <property type="entry name" value="Transglutaminase-like"/>
</dbReference>
<dbReference type="SUPFAM" id="SSF54001">
    <property type="entry name" value="Cysteine proteinases"/>
    <property type="match status" value="1"/>
</dbReference>
<evidence type="ECO:0000256" key="1">
    <source>
        <dbReference type="SAM" id="SignalP"/>
    </source>
</evidence>
<dbReference type="Pfam" id="PF12969">
    <property type="entry name" value="DUF3857"/>
    <property type="match status" value="1"/>
</dbReference>
<dbReference type="Proteomes" id="UP000250831">
    <property type="component" value="Unassembled WGS sequence"/>
</dbReference>
<evidence type="ECO:0000259" key="2">
    <source>
        <dbReference type="Pfam" id="PF01841"/>
    </source>
</evidence>
<gene>
    <name evidence="4" type="ORF">DCO56_27345</name>
</gene>
<dbReference type="Gene3D" id="2.60.40.3140">
    <property type="match status" value="1"/>
</dbReference>
<dbReference type="InterPro" id="IPR024618">
    <property type="entry name" value="DUF3857"/>
</dbReference>